<evidence type="ECO:0000313" key="1">
    <source>
        <dbReference type="EMBL" id="CAG8584019.1"/>
    </source>
</evidence>
<dbReference type="PANTHER" id="PTHR46880:SF5">
    <property type="entry name" value="DUF4371 DOMAIN-CONTAINING PROTEIN"/>
    <property type="match status" value="1"/>
</dbReference>
<dbReference type="OrthoDB" id="2431784at2759"/>
<dbReference type="Proteomes" id="UP000789570">
    <property type="component" value="Unassembled WGS sequence"/>
</dbReference>
<dbReference type="SUPFAM" id="SSF53098">
    <property type="entry name" value="Ribonuclease H-like"/>
    <property type="match status" value="1"/>
</dbReference>
<organism evidence="1 2">
    <name type="scientific">Funneliformis caledonium</name>
    <dbReference type="NCBI Taxonomy" id="1117310"/>
    <lineage>
        <taxon>Eukaryota</taxon>
        <taxon>Fungi</taxon>
        <taxon>Fungi incertae sedis</taxon>
        <taxon>Mucoromycota</taxon>
        <taxon>Glomeromycotina</taxon>
        <taxon>Glomeromycetes</taxon>
        <taxon>Glomerales</taxon>
        <taxon>Glomeraceae</taxon>
        <taxon>Funneliformis</taxon>
    </lineage>
</organism>
<dbReference type="InterPro" id="IPR012337">
    <property type="entry name" value="RNaseH-like_sf"/>
</dbReference>
<reference evidence="1" key="1">
    <citation type="submission" date="2021-06" db="EMBL/GenBank/DDBJ databases">
        <authorList>
            <person name="Kallberg Y."/>
            <person name="Tangrot J."/>
            <person name="Rosling A."/>
        </authorList>
    </citation>
    <scope>NUCLEOTIDE SEQUENCE</scope>
    <source>
        <strain evidence="1">UK204</strain>
    </source>
</reference>
<comment type="caution">
    <text evidence="1">The sequence shown here is derived from an EMBL/GenBank/DDBJ whole genome shotgun (WGS) entry which is preliminary data.</text>
</comment>
<protein>
    <submittedName>
        <fullName evidence="1">5500_t:CDS:1</fullName>
    </submittedName>
</protein>
<dbReference type="PANTHER" id="PTHR46880">
    <property type="entry name" value="RAS-ASSOCIATING DOMAIN-CONTAINING PROTEIN"/>
    <property type="match status" value="1"/>
</dbReference>
<dbReference type="EMBL" id="CAJVPQ010002116">
    <property type="protein sequence ID" value="CAG8584019.1"/>
    <property type="molecule type" value="Genomic_DNA"/>
</dbReference>
<gene>
    <name evidence="1" type="ORF">FCALED_LOCUS7746</name>
</gene>
<name>A0A9N9C034_9GLOM</name>
<accession>A0A9N9C034</accession>
<keyword evidence="2" id="KW-1185">Reference proteome</keyword>
<evidence type="ECO:0000313" key="2">
    <source>
        <dbReference type="Proteomes" id="UP000789570"/>
    </source>
</evidence>
<proteinExistence type="predicted"/>
<dbReference type="AlphaFoldDB" id="A0A9N9C034"/>
<sequence length="408" mass="47060">MSILQYYSKTSNESLESSSDEGNFNNNIAESAELINKIKPLIQKPIVQHYQPSKKLKFNCKTEAYEYTCCLMKIIFWLAKNDIPLNKFPNVIQLEQALESQKIISTSNSITYENPISGREFLSAIALSIEKKIWQELKNTSFIGIMIDKSTDIACESHMIIHVKYCIQGVIKVKYLKLIQLQSKDADSIFNAIITLFDEKEITSKITSFTSDGASVMLRKRNGVAAKIAERNSYLFTTHCIAHRLALAFFQIHEIRWLSWYEAVKNLCLTIEPLMNTLLEMSITSNRNQKESIIQLYTQICDWKFLAVLFFLYDILGYLSNLSKIFQQRHIQISNIDLVIETTINRIKLEYLDFDDNGKLLLGENLNKFLTEIPSESNISIGTHELMWTENYESDLIAIISSFLKQLF</sequence>